<dbReference type="SUPFAM" id="SSF49899">
    <property type="entry name" value="Concanavalin A-like lectins/glucanases"/>
    <property type="match status" value="1"/>
</dbReference>
<feature type="region of interest" description="Disordered" evidence="2">
    <location>
        <begin position="87"/>
        <end position="117"/>
    </location>
</feature>
<comment type="caution">
    <text evidence="3">The sequence shown here is derived from an EMBL/GenBank/DDBJ whole genome shotgun (WGS) entry which is preliminary data.</text>
</comment>
<reference evidence="3 4" key="1">
    <citation type="submission" date="2023-07" db="EMBL/GenBank/DDBJ databases">
        <title>Genomic Encyclopedia of Type Strains, Phase IV (KMG-IV): sequencing the most valuable type-strain genomes for metagenomic binning, comparative biology and taxonomic classification.</title>
        <authorList>
            <person name="Goeker M."/>
        </authorList>
    </citation>
    <scope>NUCLEOTIDE SEQUENCE [LARGE SCALE GENOMIC DNA]</scope>
    <source>
        <strain evidence="3 4">DSM 19922</strain>
    </source>
</reference>
<feature type="coiled-coil region" evidence="1">
    <location>
        <begin position="44"/>
        <end position="74"/>
    </location>
</feature>
<evidence type="ECO:0000256" key="2">
    <source>
        <dbReference type="SAM" id="MobiDB-lite"/>
    </source>
</evidence>
<name>A0ABU0MRX6_9PROT</name>
<keyword evidence="4" id="KW-1185">Reference proteome</keyword>
<proteinExistence type="predicted"/>
<evidence type="ECO:0000256" key="1">
    <source>
        <dbReference type="SAM" id="Coils"/>
    </source>
</evidence>
<feature type="compositionally biased region" description="Low complexity" evidence="2">
    <location>
        <begin position="87"/>
        <end position="97"/>
    </location>
</feature>
<protein>
    <recommendedName>
        <fullName evidence="5">Concanavalin A-like lectin/glucanases superfamily protein</fullName>
    </recommendedName>
</protein>
<dbReference type="RefSeq" id="WP_209988585.1">
    <property type="nucleotide sequence ID" value="NZ_JAGINO010000025.1"/>
</dbReference>
<dbReference type="SUPFAM" id="SSF49785">
    <property type="entry name" value="Galactose-binding domain-like"/>
    <property type="match status" value="1"/>
</dbReference>
<evidence type="ECO:0000313" key="3">
    <source>
        <dbReference type="EMBL" id="MDQ0536244.1"/>
    </source>
</evidence>
<dbReference type="EMBL" id="JAUSVU010000024">
    <property type="protein sequence ID" value="MDQ0536244.1"/>
    <property type="molecule type" value="Genomic_DNA"/>
</dbReference>
<accession>A0ABU0MRX6</accession>
<dbReference type="Pfam" id="PF13385">
    <property type="entry name" value="Laminin_G_3"/>
    <property type="match status" value="1"/>
</dbReference>
<dbReference type="Gene3D" id="2.60.120.200">
    <property type="match status" value="1"/>
</dbReference>
<dbReference type="InterPro" id="IPR008979">
    <property type="entry name" value="Galactose-bd-like_sf"/>
</dbReference>
<gene>
    <name evidence="3" type="ORF">QO018_005138</name>
</gene>
<evidence type="ECO:0000313" key="4">
    <source>
        <dbReference type="Proteomes" id="UP001244552"/>
    </source>
</evidence>
<dbReference type="Proteomes" id="UP001244552">
    <property type="component" value="Unassembled WGS sequence"/>
</dbReference>
<dbReference type="InterPro" id="IPR013320">
    <property type="entry name" value="ConA-like_dom_sf"/>
</dbReference>
<evidence type="ECO:0008006" key="5">
    <source>
        <dbReference type="Google" id="ProtNLM"/>
    </source>
</evidence>
<organism evidence="3 4">
    <name type="scientific">Azospirillum picis</name>
    <dbReference type="NCBI Taxonomy" id="488438"/>
    <lineage>
        <taxon>Bacteria</taxon>
        <taxon>Pseudomonadati</taxon>
        <taxon>Pseudomonadota</taxon>
        <taxon>Alphaproteobacteria</taxon>
        <taxon>Rhodospirillales</taxon>
        <taxon>Azospirillaceae</taxon>
        <taxon>Azospirillum</taxon>
    </lineage>
</organism>
<sequence>MVMLKGQPYTAENMGSNFGHKEKTKAGADGVTRDRWENMWVDGVAELDDRVTDITEANEQAQQARDESQAAAGAAATSASATATAKGAAQQAQAASETARDKAKDWAEGDGEPGGAGSKSAKGWAYYGLAQAQTQVGLAQAQVSLAQGFAVQAQQWIGAASSVIIPALSKQVVATWSLVDCYIYDTRADTDGGAWIDRCGATSWENEPLNTATRGPRAKFPVVALLVLETAKLTIYDALDLDASGAPRLWMAFPSGGMFPGFGSAKAVTAMNGRVWVCDRNGGTDGRLLEVAFSLDAAKLYASGGVAVHQRNIALRSSGAWGAWGGIGIVSNVANAVTARVLPGAPLDAAGLAVPTVAVATAGGVSVIRHDGNVWDITISSPGASRVSFTDTTLRAVMAGDANAVRVGPIPSADVGVLAWQTHLYYPGKAGGVLPTLSANAGATDKYIGGVSGLCLLAEDTNTPANGMVAYLTSTYCTGWMPGATVGAWLCDGTPGAITGSGELVANGGFDTDTAWTKGTGWAIGGGVAAKTPGGTAGLEQAGSVSAGLVANQTYAVTYTLSGVSAGAVNVWLGGKVGNAPRTASGTYTDYITTTNTSGVAFTPDAAFGGSIDNVSVKLATPDRSYKGKGLIVNGTLQRTAANGGDVVAWSGFSASNYLEQPAGNTDLDFTGDCCAIFWFRNSNTGASNRFIFDRADTAGAGDRYRAFLTTTGALSWNVRDGATDRFATTPSTYTDGSWHMGVLVQRGGVSEVWVDAATQVTLATGTVGDLTNASAVLRIGCSYGGGNAWAGDLAMLRLGAYAPSAAQIAKIYADERPLFDSGAKAFLGGTSSSVQSLSYDDATGKLGVGTGDGVSVFAGLRRVDYKDAAGVAVGANLVTDGDPFTSTTGWTPSNGGALSVVNGRLRVTGTGAIDPAATRTFTGLTVGKSYLVSVIGNKGSRANAQSGVVASVVGTGVSVDSQAAGDVELLLRFTATATSHSVVLRSGWNIASGEYAEFGKLAIREAGAISNDNVKSVCLRGDTLLIGTSAEAGIITPQINGREQIVAPRGQAVAVQPVAASGGNFDFAMLMAIGGGINIPYLGE</sequence>
<feature type="compositionally biased region" description="Basic and acidic residues" evidence="2">
    <location>
        <begin position="98"/>
        <end position="107"/>
    </location>
</feature>
<keyword evidence="1" id="KW-0175">Coiled coil</keyword>